<sequence length="89" mass="10400">MGFGGSVSAMITSLKNNKRKRVSAFEKLERFQKENDDKLYFKKSASKKELVQLKKQVLKENKNQLIKNSILFFLIFVILVYSVFVFMNS</sequence>
<reference evidence="3 4" key="1">
    <citation type="submission" date="2018-09" db="EMBL/GenBank/DDBJ databases">
        <title>Genomic Encyclopedia of Archaeal and Bacterial Type Strains, Phase II (KMG-II): from individual species to whole genera.</title>
        <authorList>
            <person name="Goeker M."/>
        </authorList>
    </citation>
    <scope>NUCLEOTIDE SEQUENCE [LARGE SCALE GENOMIC DNA]</scope>
    <source>
        <strain evidence="3 4">DSM 16505</strain>
    </source>
</reference>
<evidence type="ECO:0000256" key="2">
    <source>
        <dbReference type="SAM" id="Phobius"/>
    </source>
</evidence>
<keyword evidence="1" id="KW-0175">Coiled coil</keyword>
<gene>
    <name evidence="3" type="ORF">C8N26_0905</name>
</gene>
<dbReference type="AlphaFoldDB" id="A0A420E2C0"/>
<dbReference type="Proteomes" id="UP000285780">
    <property type="component" value="Unassembled WGS sequence"/>
</dbReference>
<accession>A0A420E2C0</accession>
<dbReference type="RefSeq" id="WP_028892306.1">
    <property type="nucleotide sequence ID" value="NZ_RAQM01000007.1"/>
</dbReference>
<evidence type="ECO:0000256" key="1">
    <source>
        <dbReference type="SAM" id="Coils"/>
    </source>
</evidence>
<keyword evidence="4" id="KW-1185">Reference proteome</keyword>
<comment type="caution">
    <text evidence="3">The sequence shown here is derived from an EMBL/GenBank/DDBJ whole genome shotgun (WGS) entry which is preliminary data.</text>
</comment>
<organism evidence="3 4">
    <name type="scientific">Tenacibaculum lutimaris</name>
    <dbReference type="NCBI Taxonomy" id="285258"/>
    <lineage>
        <taxon>Bacteria</taxon>
        <taxon>Pseudomonadati</taxon>
        <taxon>Bacteroidota</taxon>
        <taxon>Flavobacteriia</taxon>
        <taxon>Flavobacteriales</taxon>
        <taxon>Flavobacteriaceae</taxon>
        <taxon>Tenacibaculum</taxon>
    </lineage>
</organism>
<evidence type="ECO:0000313" key="4">
    <source>
        <dbReference type="Proteomes" id="UP000285780"/>
    </source>
</evidence>
<dbReference type="EMBL" id="RAQM01000007">
    <property type="protein sequence ID" value="RKF04242.1"/>
    <property type="molecule type" value="Genomic_DNA"/>
</dbReference>
<proteinExistence type="predicted"/>
<name>A0A420E2C0_9FLAO</name>
<keyword evidence="2" id="KW-1133">Transmembrane helix</keyword>
<feature type="coiled-coil region" evidence="1">
    <location>
        <begin position="14"/>
        <end position="68"/>
    </location>
</feature>
<evidence type="ECO:0000313" key="3">
    <source>
        <dbReference type="EMBL" id="RKF04242.1"/>
    </source>
</evidence>
<keyword evidence="2" id="KW-0472">Membrane</keyword>
<feature type="transmembrane region" description="Helical" evidence="2">
    <location>
        <begin position="65"/>
        <end position="87"/>
    </location>
</feature>
<keyword evidence="2" id="KW-0812">Transmembrane</keyword>
<protein>
    <submittedName>
        <fullName evidence="3">Uncharacterized protein</fullName>
    </submittedName>
</protein>